<dbReference type="STRING" id="1433126.BN938_2959"/>
<reference evidence="1 2" key="1">
    <citation type="journal article" date="2015" name="Genome Announc.">
        <title>Complete Genome Sequence of the Novel Leech Symbiont Mucinivorans hirudinis M3T.</title>
        <authorList>
            <person name="Nelson M.C."/>
            <person name="Bomar L."/>
            <person name="Graf J."/>
        </authorList>
    </citation>
    <scope>NUCLEOTIDE SEQUENCE [LARGE SCALE GENOMIC DNA]</scope>
    <source>
        <strain evidence="2">M3</strain>
    </source>
</reference>
<accession>A0A060REU2</accession>
<dbReference type="Proteomes" id="UP000027616">
    <property type="component" value="Chromosome I"/>
</dbReference>
<sequence length="46" mass="5169">MLLIIVWSIMGCGVKPHRKATDIDSTEVVVIEKLKVMEVPDSIFVQ</sequence>
<dbReference type="KEGG" id="rbc:BN938_2959"/>
<protein>
    <submittedName>
        <fullName evidence="1">Uncharacterized protein</fullName>
    </submittedName>
</protein>
<dbReference type="HOGENOM" id="CLU_3185980_0_0_10"/>
<name>A0A060REU2_9BACT</name>
<dbReference type="AlphaFoldDB" id="A0A060REU2"/>
<keyword evidence="2" id="KW-1185">Reference proteome</keyword>
<evidence type="ECO:0000313" key="1">
    <source>
        <dbReference type="EMBL" id="CDN33024.1"/>
    </source>
</evidence>
<gene>
    <name evidence="1" type="ORF">BN938_2959</name>
</gene>
<dbReference type="EMBL" id="HG934468">
    <property type="protein sequence ID" value="CDN33024.1"/>
    <property type="molecule type" value="Genomic_DNA"/>
</dbReference>
<proteinExistence type="predicted"/>
<organism evidence="1 2">
    <name type="scientific">Mucinivorans hirudinis</name>
    <dbReference type="NCBI Taxonomy" id="1433126"/>
    <lineage>
        <taxon>Bacteria</taxon>
        <taxon>Pseudomonadati</taxon>
        <taxon>Bacteroidota</taxon>
        <taxon>Bacteroidia</taxon>
        <taxon>Bacteroidales</taxon>
        <taxon>Rikenellaceae</taxon>
        <taxon>Mucinivorans</taxon>
    </lineage>
</organism>
<evidence type="ECO:0000313" key="2">
    <source>
        <dbReference type="Proteomes" id="UP000027616"/>
    </source>
</evidence>